<dbReference type="Gene3D" id="3.40.50.2300">
    <property type="match status" value="1"/>
</dbReference>
<dbReference type="Gene3D" id="1.20.58.220">
    <property type="entry name" value="Phosphate transport system protein phou homolog 2, domain 2"/>
    <property type="match status" value="1"/>
</dbReference>
<dbReference type="GO" id="GO:0030643">
    <property type="term" value="P:intracellular phosphate ion homeostasis"/>
    <property type="evidence" value="ECO:0007669"/>
    <property type="project" value="InterPro"/>
</dbReference>
<dbReference type="STRING" id="1453999.AW06_004192"/>
<dbReference type="KEGG" id="acog:HWD57_19010"/>
<reference evidence="3 5" key="1">
    <citation type="submission" date="2014-02" db="EMBL/GenBank/DDBJ databases">
        <title>Expanding our view of genomic diversity in Candidatus Accumulibacter clades.</title>
        <authorList>
            <person name="Skennerton C.T."/>
            <person name="Barr J.J."/>
            <person name="Slater F.R."/>
            <person name="Bond P.L."/>
            <person name="Tyson G.W."/>
        </authorList>
    </citation>
    <scope>NUCLEOTIDE SEQUENCE [LARGE SCALE GENOMIC DNA]</scope>
    <source>
        <strain evidence="5">SK-02</strain>
    </source>
</reference>
<dbReference type="AlphaFoldDB" id="A0A080M0Q5"/>
<dbReference type="PANTHER" id="PTHR42930">
    <property type="entry name" value="PHOSPHATE-SPECIFIC TRANSPORT SYSTEM ACCESSORY PROTEIN PHOU"/>
    <property type="match status" value="1"/>
</dbReference>
<name>A0A080M0Q5_9PROT</name>
<sequence length="353" mass="38701">MSHYEERIEKDLFKIRQQVALLAGLVEKALGDAVHALLADDDPLAYATILADNRVNAASNELDRMCNAFIGVHLPSGGHLRLMSAVIHTNVALERVGDYAVTICREAVRLACPKGLMAREIELMASDSRQMLKQAVDAFVEGNAEKAKATMGIADQVERTFDLAFGELLGEGERFNIKDLFAYLTVFNSLERVSDQAKNICEDAVFAVTGEGRGPKFHRILFLDDDNSLLGPLAEAIARKNFPDAGEYHSRGRIAGVTDPQSIALLQALGVDLDHHRPQALSSHHQELAAYQIIVSLQGPVSAYVEQIPFHTVALEWPTRQPAGGQADLRLLSREIAVLVSQLMNTLRGQESD</sequence>
<gene>
    <name evidence="3" type="primary">phoU_3</name>
    <name evidence="3" type="ORF">AW06_004192</name>
    <name evidence="4" type="ORF">HWD57_19010</name>
</gene>
<comment type="similarity">
    <text evidence="1">Belongs to the PhoU family.</text>
</comment>
<keyword evidence="5" id="KW-1185">Reference proteome</keyword>
<protein>
    <submittedName>
        <fullName evidence="3">Repressor protein PhoU</fullName>
    </submittedName>
</protein>
<evidence type="ECO:0000313" key="6">
    <source>
        <dbReference type="Proteomes" id="UP000509684"/>
    </source>
</evidence>
<proteinExistence type="inferred from homology"/>
<reference evidence="4 6" key="2">
    <citation type="journal article" date="2019" name="Microbiome">
        <title>Annotated bacterial chromosomes from frame-shift-corrected long-read metagenomic data.</title>
        <authorList>
            <person name="Arumugam K."/>
            <person name="Bagci C."/>
            <person name="Bessarab I."/>
            <person name="Beier S."/>
            <person name="Buchfink B."/>
            <person name="Gorska A."/>
            <person name="Qiu G."/>
            <person name="Huson D.H."/>
            <person name="Williams R.B.H."/>
        </authorList>
    </citation>
    <scope>NUCLEOTIDE SEQUENCE [LARGE SCALE GENOMIC DNA]</scope>
    <source>
        <strain evidence="4">SSA1</strain>
    </source>
</reference>
<accession>A0A080M0Q5</accession>
<dbReference type="SUPFAM" id="SSF52788">
    <property type="entry name" value="Phosphotyrosine protein phosphatases I"/>
    <property type="match status" value="1"/>
</dbReference>
<evidence type="ECO:0000313" key="4">
    <source>
        <dbReference type="EMBL" id="QLH51651.1"/>
    </source>
</evidence>
<dbReference type="Pfam" id="PF01895">
    <property type="entry name" value="PhoU"/>
    <property type="match status" value="2"/>
</dbReference>
<dbReference type="Proteomes" id="UP000509684">
    <property type="component" value="Chromosome"/>
</dbReference>
<dbReference type="RefSeq" id="WP_034953400.1">
    <property type="nucleotide sequence ID" value="NZ_JDST02000123.1"/>
</dbReference>
<dbReference type="Proteomes" id="UP000021315">
    <property type="component" value="Unassembled WGS sequence"/>
</dbReference>
<dbReference type="GO" id="GO:0045936">
    <property type="term" value="P:negative regulation of phosphate metabolic process"/>
    <property type="evidence" value="ECO:0007669"/>
    <property type="project" value="InterPro"/>
</dbReference>
<evidence type="ECO:0000256" key="1">
    <source>
        <dbReference type="ARBA" id="ARBA00008107"/>
    </source>
</evidence>
<reference evidence="4" key="3">
    <citation type="submission" date="2020-06" db="EMBL/GenBank/DDBJ databases">
        <authorList>
            <person name="Arumugam K."/>
            <person name="Besarab I."/>
            <person name="Haryono M."/>
            <person name="Bagci C."/>
            <person name="Beier S."/>
            <person name="Buchfink B."/>
            <person name="Gorska A."/>
            <person name="Qiu G."/>
            <person name="Huson D.H."/>
            <person name="Williams R.B."/>
        </authorList>
    </citation>
    <scope>NUCLEOTIDE SEQUENCE</scope>
    <source>
        <strain evidence="4">SSA1</strain>
    </source>
</reference>
<feature type="domain" description="PhoU" evidence="2">
    <location>
        <begin position="121"/>
        <end position="203"/>
    </location>
</feature>
<dbReference type="EMBL" id="CP058708">
    <property type="protein sequence ID" value="QLH51651.1"/>
    <property type="molecule type" value="Genomic_DNA"/>
</dbReference>
<accession>A0A7D5NEN6</accession>
<evidence type="ECO:0000259" key="2">
    <source>
        <dbReference type="Pfam" id="PF01895"/>
    </source>
</evidence>
<organism evidence="3 5">
    <name type="scientific">Candidatus Accumulibacter cognatus</name>
    <dbReference type="NCBI Taxonomy" id="2954383"/>
    <lineage>
        <taxon>Bacteria</taxon>
        <taxon>Pseudomonadati</taxon>
        <taxon>Pseudomonadota</taxon>
        <taxon>Betaproteobacteria</taxon>
        <taxon>Candidatus Accumulibacter</taxon>
    </lineage>
</organism>
<dbReference type="InterPro" id="IPR036196">
    <property type="entry name" value="Ptyr_pPase_sf"/>
</dbReference>
<dbReference type="InterPro" id="IPR028366">
    <property type="entry name" value="PhoU"/>
</dbReference>
<dbReference type="PANTHER" id="PTHR42930:SF3">
    <property type="entry name" value="PHOSPHATE-SPECIFIC TRANSPORT SYSTEM ACCESSORY PROTEIN PHOU"/>
    <property type="match status" value="1"/>
</dbReference>
<dbReference type="InterPro" id="IPR026022">
    <property type="entry name" value="PhoU_dom"/>
</dbReference>
<evidence type="ECO:0000313" key="3">
    <source>
        <dbReference type="EMBL" id="KFB74847.1"/>
    </source>
</evidence>
<feature type="domain" description="PhoU" evidence="2">
    <location>
        <begin position="21"/>
        <end position="106"/>
    </location>
</feature>
<dbReference type="EMBL" id="JDST02000123">
    <property type="protein sequence ID" value="KFB74847.1"/>
    <property type="molecule type" value="Genomic_DNA"/>
</dbReference>
<evidence type="ECO:0000313" key="5">
    <source>
        <dbReference type="Proteomes" id="UP000021315"/>
    </source>
</evidence>
<dbReference type="InterPro" id="IPR038078">
    <property type="entry name" value="PhoU-like_sf"/>
</dbReference>
<dbReference type="SUPFAM" id="SSF109755">
    <property type="entry name" value="PhoU-like"/>
    <property type="match status" value="1"/>
</dbReference>